<proteinExistence type="inferred from homology"/>
<feature type="compositionally biased region" description="Basic and acidic residues" evidence="9">
    <location>
        <begin position="633"/>
        <end position="642"/>
    </location>
</feature>
<protein>
    <submittedName>
        <fullName evidence="10">Mitochondrial substrate/solute carrier</fullName>
    </submittedName>
</protein>
<sequence>MASKGHPKSKKPAIKYRVGQIDRASFKLEDFVFEDNYTQSSKISKSSEILSTAKLIRSVGQVWDLVSHPLANSQPNENTKGCPTDSEKEKLMCYLGREDNVRPFTSSAGSDYSTIMPQSLEPVRVKQTIPSSEAVVNYKFSFLQQLFWGGIYRHSEPCKGKGLVSIQMLHDLGYLYGWMRQGEFSRSKYSINSFQIENRETVEGCASGDMICPGSACISESANSPLTSLVSGTADCNSFSTKCKDFLLGERADISDHTRISAFPRCLDHVLEVVQEAKVDKSVSLPPISCLCADHLDSLSSGQCPHGGGNGLPKKKIENCEFATEDAVEMGTCSSKQDKSCHPLAKKGHAFAGACAGVFVSLCLHPFDTVKTIIQSCHGEERSIFNIGRWIISERGFSGFYRGISSNIASSAPISAVYTFTYESVKAALLPCIPKGYHSFAHCAAGGCASIATSFIFTPTERIKQQMQVHSQYQNCWNAFVGITRKGGLPSLYAGWGAVLCRNVPHSIIKFYTYESLKQLMSSSLQCNAPPNTLQTLVCGGLAGSTAALFTTPFDVIKTRLQTQIPGSTGQYEGVFHALKEIAKHEGLRGLYRGLTPRLIMYMSQGALFFASYEGFKILLSLESPQLDPQTTHYKENVKDDSTLSMPSPSPS</sequence>
<keyword evidence="4 8" id="KW-0812">Transmembrane</keyword>
<dbReference type="FunFam" id="1.50.40.10:FF:000080">
    <property type="entry name" value="Mitochondrial substrate carrier protein-like"/>
    <property type="match status" value="1"/>
</dbReference>
<name>A0AAN8WGW7_9MAGN</name>
<gene>
    <name evidence="10" type="ORF">RJ641_001259</name>
</gene>
<evidence type="ECO:0000256" key="5">
    <source>
        <dbReference type="ARBA" id="ARBA00022737"/>
    </source>
</evidence>
<feature type="compositionally biased region" description="Polar residues" evidence="9">
    <location>
        <begin position="643"/>
        <end position="652"/>
    </location>
</feature>
<keyword evidence="11" id="KW-1185">Reference proteome</keyword>
<dbReference type="Pfam" id="PF00153">
    <property type="entry name" value="Mito_carr"/>
    <property type="match status" value="3"/>
</dbReference>
<dbReference type="InterPro" id="IPR023395">
    <property type="entry name" value="MCP_dom_sf"/>
</dbReference>
<evidence type="ECO:0000313" key="11">
    <source>
        <dbReference type="Proteomes" id="UP001370490"/>
    </source>
</evidence>
<keyword evidence="3" id="KW-0813">Transport</keyword>
<evidence type="ECO:0000256" key="3">
    <source>
        <dbReference type="ARBA" id="ARBA00022448"/>
    </source>
</evidence>
<feature type="repeat" description="Solcar" evidence="8">
    <location>
        <begin position="437"/>
        <end position="520"/>
    </location>
</feature>
<evidence type="ECO:0000313" key="10">
    <source>
        <dbReference type="EMBL" id="KAK6947786.1"/>
    </source>
</evidence>
<evidence type="ECO:0000256" key="4">
    <source>
        <dbReference type="ARBA" id="ARBA00022692"/>
    </source>
</evidence>
<keyword evidence="5" id="KW-0677">Repeat</keyword>
<comment type="subcellular location">
    <subcellularLocation>
        <location evidence="1">Membrane</location>
        <topology evidence="1">Multi-pass membrane protein</topology>
    </subcellularLocation>
</comment>
<dbReference type="Gene3D" id="1.50.40.10">
    <property type="entry name" value="Mitochondrial carrier domain"/>
    <property type="match status" value="2"/>
</dbReference>
<reference evidence="10 11" key="1">
    <citation type="submission" date="2023-12" db="EMBL/GenBank/DDBJ databases">
        <title>A high-quality genome assembly for Dillenia turbinata (Dilleniales).</title>
        <authorList>
            <person name="Chanderbali A."/>
        </authorList>
    </citation>
    <scope>NUCLEOTIDE SEQUENCE [LARGE SCALE GENOMIC DNA]</scope>
    <source>
        <strain evidence="10">LSX21</strain>
        <tissue evidence="10">Leaf</tissue>
    </source>
</reference>
<dbReference type="SUPFAM" id="SSF103506">
    <property type="entry name" value="Mitochondrial carrier"/>
    <property type="match status" value="1"/>
</dbReference>
<evidence type="ECO:0000256" key="9">
    <source>
        <dbReference type="SAM" id="MobiDB-lite"/>
    </source>
</evidence>
<dbReference type="Proteomes" id="UP001370490">
    <property type="component" value="Unassembled WGS sequence"/>
</dbReference>
<comment type="similarity">
    <text evidence="2">Belongs to the mitochondrial carrier (TC 2.A.29) family.</text>
</comment>
<evidence type="ECO:0000256" key="6">
    <source>
        <dbReference type="ARBA" id="ARBA00022989"/>
    </source>
</evidence>
<keyword evidence="6" id="KW-1133">Transmembrane helix</keyword>
<dbReference type="InterPro" id="IPR018108">
    <property type="entry name" value="MCP_transmembrane"/>
</dbReference>
<dbReference type="PANTHER" id="PTHR45667">
    <property type="entry name" value="S-ADENOSYLMETHIONINE MITOCHONDRIAL CARRIER PROTEIN"/>
    <property type="match status" value="1"/>
</dbReference>
<feature type="region of interest" description="Disordered" evidence="9">
    <location>
        <begin position="633"/>
        <end position="652"/>
    </location>
</feature>
<dbReference type="GO" id="GO:0016020">
    <property type="term" value="C:membrane"/>
    <property type="evidence" value="ECO:0007669"/>
    <property type="project" value="UniProtKB-SubCell"/>
</dbReference>
<evidence type="ECO:0000256" key="7">
    <source>
        <dbReference type="ARBA" id="ARBA00023136"/>
    </source>
</evidence>
<dbReference type="FunFam" id="1.50.40.10:FF:000162">
    <property type="entry name" value="Mitochondrial substrate carrier protein-like"/>
    <property type="match status" value="1"/>
</dbReference>
<dbReference type="PROSITE" id="PS50920">
    <property type="entry name" value="SOLCAR"/>
    <property type="match status" value="3"/>
</dbReference>
<dbReference type="AlphaFoldDB" id="A0AAN8WGW7"/>
<organism evidence="10 11">
    <name type="scientific">Dillenia turbinata</name>
    <dbReference type="NCBI Taxonomy" id="194707"/>
    <lineage>
        <taxon>Eukaryota</taxon>
        <taxon>Viridiplantae</taxon>
        <taxon>Streptophyta</taxon>
        <taxon>Embryophyta</taxon>
        <taxon>Tracheophyta</taxon>
        <taxon>Spermatophyta</taxon>
        <taxon>Magnoliopsida</taxon>
        <taxon>eudicotyledons</taxon>
        <taxon>Gunneridae</taxon>
        <taxon>Pentapetalae</taxon>
        <taxon>Dilleniales</taxon>
        <taxon>Dilleniaceae</taxon>
        <taxon>Dillenia</taxon>
    </lineage>
</organism>
<feature type="repeat" description="Solcar" evidence="8">
    <location>
        <begin position="344"/>
        <end position="428"/>
    </location>
</feature>
<evidence type="ECO:0000256" key="2">
    <source>
        <dbReference type="ARBA" id="ARBA00006375"/>
    </source>
</evidence>
<accession>A0AAN8WGW7</accession>
<dbReference type="EMBL" id="JBAMMX010000001">
    <property type="protein sequence ID" value="KAK6947786.1"/>
    <property type="molecule type" value="Genomic_DNA"/>
</dbReference>
<evidence type="ECO:0000256" key="1">
    <source>
        <dbReference type="ARBA" id="ARBA00004141"/>
    </source>
</evidence>
<keyword evidence="7 8" id="KW-0472">Membrane</keyword>
<evidence type="ECO:0000256" key="8">
    <source>
        <dbReference type="PROSITE-ProRule" id="PRU00282"/>
    </source>
</evidence>
<comment type="caution">
    <text evidence="10">The sequence shown here is derived from an EMBL/GenBank/DDBJ whole genome shotgun (WGS) entry which is preliminary data.</text>
</comment>
<feature type="repeat" description="Solcar" evidence="8">
    <location>
        <begin position="531"/>
        <end position="619"/>
    </location>
</feature>